<dbReference type="RefSeq" id="WP_104358264.1">
    <property type="nucleotide sequence ID" value="NZ_CALFFA010000006.1"/>
</dbReference>
<dbReference type="EMBL" id="SLXF01000003">
    <property type="protein sequence ID" value="TCP08260.1"/>
    <property type="molecule type" value="Genomic_DNA"/>
</dbReference>
<dbReference type="EMBL" id="PSNY01000015">
    <property type="protein sequence ID" value="PPE69087.1"/>
    <property type="molecule type" value="Genomic_DNA"/>
</dbReference>
<reference evidence="2 4" key="2">
    <citation type="submission" date="2019-03" db="EMBL/GenBank/DDBJ databases">
        <title>Genomic Encyclopedia of Type Strains, Phase IV (KMG-IV): sequencing the most valuable type-strain genomes for metagenomic binning, comparative biology and taxonomic classification.</title>
        <authorList>
            <person name="Goeker M."/>
        </authorList>
    </citation>
    <scope>NUCLEOTIDE SEQUENCE [LARGE SCALE GENOMIC DNA]</scope>
    <source>
        <strain evidence="2 4">DSM 15264</strain>
    </source>
</reference>
<sequence length="245" mass="27532">MWLYKHHTCSDIIDLDPVTGRWRYVEDAEKPPGARVLAELPVRGSYTEVDGKRFCSYWTDDDRFEFRTPEGRVIEICRKLPDGTVQESHPGLRCVIEPSRERDGRLKPGWSDVSLVTAQGDVLYRLSYDAGTYLRLYASDFTAAAAMQGLADWDFFVALKEAIEVFAKRAASGQRQLTLSHDGAVIEGRKVPKDDLLFAGSGTSCPRSGVWVCVEDMRAARIVQAGEPMPCVGDQPVQWVWSRSR</sequence>
<protein>
    <submittedName>
        <fullName evidence="1">Uncharacterized protein</fullName>
    </submittedName>
</protein>
<gene>
    <name evidence="1" type="ORF">C1702_13635</name>
    <name evidence="2" type="ORF">EV676_103293</name>
</gene>
<dbReference type="Proteomes" id="UP000239406">
    <property type="component" value="Unassembled WGS sequence"/>
</dbReference>
<organism evidence="1 3">
    <name type="scientific">Caldimonas thermodepolymerans</name>
    <dbReference type="NCBI Taxonomy" id="215580"/>
    <lineage>
        <taxon>Bacteria</taxon>
        <taxon>Pseudomonadati</taxon>
        <taxon>Pseudomonadota</taxon>
        <taxon>Betaproteobacteria</taxon>
        <taxon>Burkholderiales</taxon>
        <taxon>Sphaerotilaceae</taxon>
        <taxon>Caldimonas</taxon>
    </lineage>
</organism>
<accession>A0A2S5T2J5</accession>
<evidence type="ECO:0000313" key="2">
    <source>
        <dbReference type="EMBL" id="TCP08260.1"/>
    </source>
</evidence>
<dbReference type="Proteomes" id="UP000294772">
    <property type="component" value="Unassembled WGS sequence"/>
</dbReference>
<evidence type="ECO:0000313" key="1">
    <source>
        <dbReference type="EMBL" id="PPE69087.1"/>
    </source>
</evidence>
<comment type="caution">
    <text evidence="1">The sequence shown here is derived from an EMBL/GenBank/DDBJ whole genome shotgun (WGS) entry which is preliminary data.</text>
</comment>
<name>A0A2S5T2J5_9BURK</name>
<evidence type="ECO:0000313" key="3">
    <source>
        <dbReference type="Proteomes" id="UP000239406"/>
    </source>
</evidence>
<dbReference type="AlphaFoldDB" id="A0A2S5T2J5"/>
<dbReference type="OrthoDB" id="8751436at2"/>
<proteinExistence type="predicted"/>
<keyword evidence="3" id="KW-1185">Reference proteome</keyword>
<reference evidence="1 3" key="1">
    <citation type="submission" date="2018-02" db="EMBL/GenBank/DDBJ databases">
        <title>Reclassifiation of [Polyangium] brachysporum DSM 7029 as Guopingzhaonella breviflexa gen. nov., sp. nov., a member of the family Comamonadaceae.</title>
        <authorList>
            <person name="Tang B."/>
        </authorList>
    </citation>
    <scope>NUCLEOTIDE SEQUENCE [LARGE SCALE GENOMIC DNA]</scope>
    <source>
        <strain evidence="1 3">DSM 15344</strain>
    </source>
</reference>
<evidence type="ECO:0000313" key="4">
    <source>
        <dbReference type="Proteomes" id="UP000294772"/>
    </source>
</evidence>